<keyword evidence="3" id="KW-1185">Reference proteome</keyword>
<accession>A0A0N4VJ50</accession>
<reference evidence="2 3" key="2">
    <citation type="submission" date="2018-10" db="EMBL/GenBank/DDBJ databases">
        <authorList>
            <consortium name="Pathogen Informatics"/>
        </authorList>
    </citation>
    <scope>NUCLEOTIDE SEQUENCE [LARGE SCALE GENOMIC DNA]</scope>
</reference>
<dbReference type="PANTHER" id="PTHR31640">
    <property type="entry name" value="TRANSMEMBRANE PROTEIN KIAA1109"/>
    <property type="match status" value="1"/>
</dbReference>
<evidence type="ECO:0000313" key="2">
    <source>
        <dbReference type="EMBL" id="VDD95445.1"/>
    </source>
</evidence>
<name>A0A0N4VJ50_ENTVE</name>
<dbReference type="WBParaSite" id="EVEC_0001087101-mRNA-1">
    <property type="protein sequence ID" value="EVEC_0001087101-mRNA-1"/>
    <property type="gene ID" value="EVEC_0001087101"/>
</dbReference>
<dbReference type="Proteomes" id="UP000274131">
    <property type="component" value="Unassembled WGS sequence"/>
</dbReference>
<evidence type="ECO:0000256" key="1">
    <source>
        <dbReference type="SAM" id="SignalP"/>
    </source>
</evidence>
<dbReference type="GO" id="GO:0048488">
    <property type="term" value="P:synaptic vesicle endocytosis"/>
    <property type="evidence" value="ECO:0007669"/>
    <property type="project" value="TreeGrafter"/>
</dbReference>
<dbReference type="InterPro" id="IPR033616">
    <property type="entry name" value="BLTP1"/>
</dbReference>
<dbReference type="GO" id="GO:0098793">
    <property type="term" value="C:presynapse"/>
    <property type="evidence" value="ECO:0007669"/>
    <property type="project" value="GOC"/>
</dbReference>
<gene>
    <name evidence="2" type="ORF">EVEC_LOCUS10196</name>
</gene>
<feature type="chain" id="PRO_5043122977" evidence="1">
    <location>
        <begin position="17"/>
        <end position="272"/>
    </location>
</feature>
<dbReference type="EMBL" id="UXUI01010627">
    <property type="protein sequence ID" value="VDD95445.1"/>
    <property type="molecule type" value="Genomic_DNA"/>
</dbReference>
<protein>
    <submittedName>
        <fullName evidence="4">Recep_L_domain domain-containing protein</fullName>
    </submittedName>
</protein>
<feature type="signal peptide" evidence="1">
    <location>
        <begin position="1"/>
        <end position="16"/>
    </location>
</feature>
<evidence type="ECO:0000313" key="3">
    <source>
        <dbReference type="Proteomes" id="UP000274131"/>
    </source>
</evidence>
<dbReference type="AlphaFoldDB" id="A0A0N4VJ50"/>
<keyword evidence="1" id="KW-0732">Signal</keyword>
<sequence length="272" mass="30111">MLVFFLYGIFKKVIAGLQVTVGESEVVLVGTLVKLIFDLKDNYFGLYDQVSEIDSAAVNADLLRGGGCEDVFTVENFRPTNVRFCFRLLKSLAHCAIHCHEGSYFDSDECPILTVNEFVVELVKEPLGAIVQINVGAALVQFGGYSLGEHHQGGFMSLDTFSFRAQGFYSEIDVPWDVSSVEYAWLTEVVLGRLSGCFTPGQVLLTSDFLESLLLLSLSPDEQLFTPSRYHLCQHFNDINTCSRSALCLIDGDGKVQNCESEEKVSVVSSHF</sequence>
<evidence type="ECO:0000313" key="4">
    <source>
        <dbReference type="WBParaSite" id="EVEC_0001087101-mRNA-1"/>
    </source>
</evidence>
<proteinExistence type="predicted"/>
<dbReference type="PANTHER" id="PTHR31640:SF1">
    <property type="entry name" value="BRIDGE-LIKE LIPID TRANSFER PROTEIN FAMILY MEMBER 1"/>
    <property type="match status" value="1"/>
</dbReference>
<dbReference type="OrthoDB" id="10051416at2759"/>
<reference evidence="4" key="1">
    <citation type="submission" date="2017-02" db="UniProtKB">
        <authorList>
            <consortium name="WormBaseParasite"/>
        </authorList>
    </citation>
    <scope>IDENTIFICATION</scope>
</reference>
<dbReference type="STRING" id="51028.A0A0N4VJ50"/>
<organism evidence="4">
    <name type="scientific">Enterobius vermicularis</name>
    <name type="common">Human pinworm</name>
    <dbReference type="NCBI Taxonomy" id="51028"/>
    <lineage>
        <taxon>Eukaryota</taxon>
        <taxon>Metazoa</taxon>
        <taxon>Ecdysozoa</taxon>
        <taxon>Nematoda</taxon>
        <taxon>Chromadorea</taxon>
        <taxon>Rhabditida</taxon>
        <taxon>Spirurina</taxon>
        <taxon>Oxyuridomorpha</taxon>
        <taxon>Oxyuroidea</taxon>
        <taxon>Oxyuridae</taxon>
        <taxon>Enterobius</taxon>
    </lineage>
</organism>